<sequence length="129" mass="13862">MYSKPMTPPEALPGEAEWHAAIHVLIKNTNSDLNVYIDTLPDGSKRIKDTEASHQQKSACCASPVIQDSVCSPPKKAGDYCAPRSDDSGRCKTSNKTGIGLGLSNLAAELGDIDLNDWVGSYRIFAVKP</sequence>
<reference evidence="1" key="1">
    <citation type="submission" date="2022-07" db="EMBL/GenBank/DDBJ databases">
        <title>Fungi with potential for degradation of polypropylene.</title>
        <authorList>
            <person name="Gostincar C."/>
        </authorList>
    </citation>
    <scope>NUCLEOTIDE SEQUENCE</scope>
    <source>
        <strain evidence="1">EXF-13308</strain>
    </source>
</reference>
<keyword evidence="2" id="KW-1185">Reference proteome</keyword>
<organism evidence="1 2">
    <name type="scientific">Pleurostoma richardsiae</name>
    <dbReference type="NCBI Taxonomy" id="41990"/>
    <lineage>
        <taxon>Eukaryota</taxon>
        <taxon>Fungi</taxon>
        <taxon>Dikarya</taxon>
        <taxon>Ascomycota</taxon>
        <taxon>Pezizomycotina</taxon>
        <taxon>Sordariomycetes</taxon>
        <taxon>Sordariomycetidae</taxon>
        <taxon>Calosphaeriales</taxon>
        <taxon>Pleurostomataceae</taxon>
        <taxon>Pleurostoma</taxon>
    </lineage>
</organism>
<comment type="caution">
    <text evidence="1">The sequence shown here is derived from an EMBL/GenBank/DDBJ whole genome shotgun (WGS) entry which is preliminary data.</text>
</comment>
<name>A0AA38RF59_9PEZI</name>
<dbReference type="AlphaFoldDB" id="A0AA38RF59"/>
<protein>
    <submittedName>
        <fullName evidence="1">Uncharacterized protein</fullName>
    </submittedName>
</protein>
<accession>A0AA38RF59</accession>
<evidence type="ECO:0000313" key="1">
    <source>
        <dbReference type="EMBL" id="KAJ9130442.1"/>
    </source>
</evidence>
<gene>
    <name evidence="1" type="ORF">NKR23_g12200</name>
</gene>
<dbReference type="EMBL" id="JANBVO010000089">
    <property type="protein sequence ID" value="KAJ9130442.1"/>
    <property type="molecule type" value="Genomic_DNA"/>
</dbReference>
<dbReference type="Proteomes" id="UP001174694">
    <property type="component" value="Unassembled WGS sequence"/>
</dbReference>
<evidence type="ECO:0000313" key="2">
    <source>
        <dbReference type="Proteomes" id="UP001174694"/>
    </source>
</evidence>
<proteinExistence type="predicted"/>